<dbReference type="GO" id="GO:0016747">
    <property type="term" value="F:acyltransferase activity, transferring groups other than amino-acyl groups"/>
    <property type="evidence" value="ECO:0007669"/>
    <property type="project" value="UniProtKB-ARBA"/>
</dbReference>
<sequence length="317" mass="35289">MQSLYFYEFPHPTNHFFETLLPTLQHFFPLAANLVCPPPPAMPHILFTEGDSSVPLTIVDSAANFHSLSANHPQPVRALPRFVPELPPTRVGGVARVSPLLALQVTVFPNAGICLVWFNHAAADGREFHHFMKSRALVCKTGGDLTRLDSDLQLPSHDRTAIKDPDGLDRVLLDTWRCLASSTCNDREDVEPVVLLDSHADNVRATLVLRCVTNQLASDENSRPFYISTFVVACALIWVSLAKSEEITEKNSSVDDDDGPNYYYFGFVAGLSKPSRVSITSDRLWKLLDWVFRTGEEEGVVGRKWDRRGCEGHSEGS</sequence>
<dbReference type="AlphaFoldDB" id="W9R0B0"/>
<keyword evidence="2 3" id="KW-0012">Acyltransferase</keyword>
<proteinExistence type="predicted"/>
<evidence type="ECO:0000256" key="1">
    <source>
        <dbReference type="ARBA" id="ARBA00022679"/>
    </source>
</evidence>
<name>W9R0B0_9ROSA</name>
<gene>
    <name evidence="3" type="ORF">L484_022204</name>
</gene>
<dbReference type="InterPro" id="IPR051504">
    <property type="entry name" value="Plant_metabolite_acyltrans"/>
</dbReference>
<dbReference type="PANTHER" id="PTHR31625">
    <property type="match status" value="1"/>
</dbReference>
<dbReference type="eggNOG" id="ENOG502QPXT">
    <property type="taxonomic scope" value="Eukaryota"/>
</dbReference>
<reference evidence="4" key="1">
    <citation type="submission" date="2013-01" db="EMBL/GenBank/DDBJ databases">
        <title>Draft Genome Sequence of a Mulberry Tree, Morus notabilis C.K. Schneid.</title>
        <authorList>
            <person name="He N."/>
            <person name="Zhao S."/>
        </authorList>
    </citation>
    <scope>NUCLEOTIDE SEQUENCE</scope>
</reference>
<dbReference type="Pfam" id="PF02458">
    <property type="entry name" value="Transferase"/>
    <property type="match status" value="1"/>
</dbReference>
<protein>
    <submittedName>
        <fullName evidence="3">Anthocyanin 5-aromatic acyltransferase</fullName>
    </submittedName>
</protein>
<evidence type="ECO:0000313" key="4">
    <source>
        <dbReference type="Proteomes" id="UP000030645"/>
    </source>
</evidence>
<dbReference type="KEGG" id="mnt:21405026"/>
<dbReference type="EMBL" id="KE344442">
    <property type="protein sequence ID" value="EXB62316.1"/>
    <property type="molecule type" value="Genomic_DNA"/>
</dbReference>
<accession>W9R0B0</accession>
<dbReference type="Proteomes" id="UP000030645">
    <property type="component" value="Unassembled WGS sequence"/>
</dbReference>
<keyword evidence="1 3" id="KW-0808">Transferase</keyword>
<keyword evidence="4" id="KW-1185">Reference proteome</keyword>
<dbReference type="OrthoDB" id="1862401at2759"/>
<dbReference type="STRING" id="981085.W9R0B0"/>
<dbReference type="Gene3D" id="3.30.559.10">
    <property type="entry name" value="Chloramphenicol acetyltransferase-like domain"/>
    <property type="match status" value="1"/>
</dbReference>
<evidence type="ECO:0000313" key="3">
    <source>
        <dbReference type="EMBL" id="EXB62316.1"/>
    </source>
</evidence>
<dbReference type="InterPro" id="IPR023213">
    <property type="entry name" value="CAT-like_dom_sf"/>
</dbReference>
<evidence type="ECO:0000256" key="2">
    <source>
        <dbReference type="ARBA" id="ARBA00023315"/>
    </source>
</evidence>
<organism evidence="3 4">
    <name type="scientific">Morus notabilis</name>
    <dbReference type="NCBI Taxonomy" id="981085"/>
    <lineage>
        <taxon>Eukaryota</taxon>
        <taxon>Viridiplantae</taxon>
        <taxon>Streptophyta</taxon>
        <taxon>Embryophyta</taxon>
        <taxon>Tracheophyta</taxon>
        <taxon>Spermatophyta</taxon>
        <taxon>Magnoliopsida</taxon>
        <taxon>eudicotyledons</taxon>
        <taxon>Gunneridae</taxon>
        <taxon>Pentapetalae</taxon>
        <taxon>rosids</taxon>
        <taxon>fabids</taxon>
        <taxon>Rosales</taxon>
        <taxon>Moraceae</taxon>
        <taxon>Moreae</taxon>
        <taxon>Morus</taxon>
    </lineage>
</organism>